<feature type="signal peptide" evidence="1">
    <location>
        <begin position="1"/>
        <end position="22"/>
    </location>
</feature>
<evidence type="ECO:0000256" key="1">
    <source>
        <dbReference type="SAM" id="SignalP"/>
    </source>
</evidence>
<proteinExistence type="predicted"/>
<feature type="chain" id="PRO_5045233044" evidence="1">
    <location>
        <begin position="23"/>
        <end position="162"/>
    </location>
</feature>
<reference evidence="2 3" key="1">
    <citation type="submission" date="2022-07" db="EMBL/GenBank/DDBJ databases">
        <authorList>
            <person name="Criscuolo A."/>
        </authorList>
    </citation>
    <scope>NUCLEOTIDE SEQUENCE [LARGE SCALE GENOMIC DNA]</scope>
    <source>
        <strain evidence="3">CIP 111951</strain>
    </source>
</reference>
<dbReference type="Proteomes" id="UP001152485">
    <property type="component" value="Unassembled WGS sequence"/>
</dbReference>
<dbReference type="EMBL" id="CAMAPD010000012">
    <property type="protein sequence ID" value="CAH9061769.1"/>
    <property type="molecule type" value="Genomic_DNA"/>
</dbReference>
<gene>
    <name evidence="2" type="ORF">PSECIP111951_02557</name>
</gene>
<name>A0ABM9GKV4_9GAMM</name>
<accession>A0ABM9GKV4</accession>
<comment type="caution">
    <text evidence="2">The sequence shown here is derived from an EMBL/GenBank/DDBJ whole genome shotgun (WGS) entry which is preliminary data.</text>
</comment>
<evidence type="ECO:0000313" key="2">
    <source>
        <dbReference type="EMBL" id="CAH9061769.1"/>
    </source>
</evidence>
<dbReference type="RefSeq" id="WP_261593804.1">
    <property type="nucleotide sequence ID" value="NZ_CAMAPD010000012.1"/>
</dbReference>
<organism evidence="2 3">
    <name type="scientific">Pseudoalteromonas holothuriae</name>
    <dbReference type="NCBI Taxonomy" id="2963714"/>
    <lineage>
        <taxon>Bacteria</taxon>
        <taxon>Pseudomonadati</taxon>
        <taxon>Pseudomonadota</taxon>
        <taxon>Gammaproteobacteria</taxon>
        <taxon>Alteromonadales</taxon>
        <taxon>Pseudoalteromonadaceae</taxon>
        <taxon>Pseudoalteromonas</taxon>
    </lineage>
</organism>
<keyword evidence="1" id="KW-0732">Signal</keyword>
<sequence>MKTIMLTSLASMIVLGSVGVNALPHCPGGGGHWSYETQRVKVCDRETETYTTTHRDCDYSGHIYLGHLWNTPDIPLSPVRYTSFYTQVSESSACPSSKYMHESGTYWYTKPDGFRTIGWYDYTGTIANTRDQLITETHERVVETNCRYENKVVRVWRCGMEP</sequence>
<evidence type="ECO:0000313" key="3">
    <source>
        <dbReference type="Proteomes" id="UP001152485"/>
    </source>
</evidence>
<protein>
    <submittedName>
        <fullName evidence="2">Uncharacterized protein</fullName>
    </submittedName>
</protein>